<dbReference type="RefSeq" id="WP_155112740.1">
    <property type="nucleotide sequence ID" value="NZ_WMIB01000012.1"/>
</dbReference>
<accession>A0A7X2V4W8</accession>
<dbReference type="Gene3D" id="3.40.50.10330">
    <property type="entry name" value="Probable inorganic polyphosphate/atp-NAD kinase, domain 1"/>
    <property type="match status" value="1"/>
</dbReference>
<keyword evidence="7 15" id="KW-0418">Kinase</keyword>
<sequence>MKKARIIYNPTSGREAFKRHLPEVLAKFENAGYETSCHATTCEGDATDAAKLAVERGFDLVVAAGGDGTVNEVVNGIAGFDKRPQLGIIPVGTTNDFARAIALPLNDVLAAADMLVNGVAVPIDIGRVNDGYFINIAGGGKLTELTYEVPSKLKTMLGQLAYYLKGMEMLPSIRPTEVEIEYDGKLFQGEVMLFLCSLTNSVGGFEKLAPDSKLNDGLFDLLILKKANLAEFVRVASLALRGEHMNDEHVIYTKASRVKVTTKDKMQLNLDGEYGGLLPAEFENLYRHLDIVMSKEKADEMSEEDAKEQEENVNEGPLEKREMQEEDQ</sequence>
<dbReference type="Gene3D" id="2.60.200.40">
    <property type="match status" value="1"/>
</dbReference>
<dbReference type="GO" id="GO:0008654">
    <property type="term" value="P:phospholipid biosynthetic process"/>
    <property type="evidence" value="ECO:0007669"/>
    <property type="project" value="UniProtKB-KW"/>
</dbReference>
<dbReference type="GO" id="GO:0005886">
    <property type="term" value="C:plasma membrane"/>
    <property type="evidence" value="ECO:0007669"/>
    <property type="project" value="TreeGrafter"/>
</dbReference>
<keyword evidence="6" id="KW-0547">Nucleotide-binding</keyword>
<keyword evidence="5" id="KW-0479">Metal-binding</keyword>
<dbReference type="EMBL" id="WMIB01000012">
    <property type="protein sequence ID" value="MTH54222.1"/>
    <property type="molecule type" value="Genomic_DNA"/>
</dbReference>
<dbReference type="SUPFAM" id="SSF111331">
    <property type="entry name" value="NAD kinase/diacylglycerol kinase-like"/>
    <property type="match status" value="1"/>
</dbReference>
<evidence type="ECO:0000256" key="2">
    <source>
        <dbReference type="ARBA" id="ARBA00005983"/>
    </source>
</evidence>
<evidence type="ECO:0000313" key="16">
    <source>
        <dbReference type="Proteomes" id="UP000434639"/>
    </source>
</evidence>
<dbReference type="InterPro" id="IPR050187">
    <property type="entry name" value="Lipid_Phosphate_FormReg"/>
</dbReference>
<dbReference type="InterPro" id="IPR045540">
    <property type="entry name" value="YegS/DAGK_C"/>
</dbReference>
<feature type="domain" description="DAGKc" evidence="14">
    <location>
        <begin position="1"/>
        <end position="132"/>
    </location>
</feature>
<feature type="region of interest" description="Disordered" evidence="13">
    <location>
        <begin position="297"/>
        <end position="328"/>
    </location>
</feature>
<evidence type="ECO:0000256" key="13">
    <source>
        <dbReference type="SAM" id="MobiDB-lite"/>
    </source>
</evidence>
<dbReference type="NCBIfam" id="NF009874">
    <property type="entry name" value="PRK13337.1"/>
    <property type="match status" value="1"/>
</dbReference>
<evidence type="ECO:0000256" key="5">
    <source>
        <dbReference type="ARBA" id="ARBA00022723"/>
    </source>
</evidence>
<dbReference type="GO" id="GO:0004143">
    <property type="term" value="F:ATP-dependent diacylglycerol kinase activity"/>
    <property type="evidence" value="ECO:0007669"/>
    <property type="project" value="TreeGrafter"/>
</dbReference>
<keyword evidence="3" id="KW-0444">Lipid biosynthesis</keyword>
<dbReference type="Pfam" id="PF19279">
    <property type="entry name" value="YegS_C"/>
    <property type="match status" value="1"/>
</dbReference>
<proteinExistence type="inferred from homology"/>
<dbReference type="PROSITE" id="PS50146">
    <property type="entry name" value="DAGK"/>
    <property type="match status" value="1"/>
</dbReference>
<evidence type="ECO:0000256" key="11">
    <source>
        <dbReference type="ARBA" id="ARBA00023209"/>
    </source>
</evidence>
<evidence type="ECO:0000256" key="12">
    <source>
        <dbReference type="ARBA" id="ARBA00023264"/>
    </source>
</evidence>
<reference evidence="15 16" key="1">
    <citation type="journal article" date="2017" name="Int. J. Syst. Evol. Microbiol.">
        <title>Bacillus mangrovi sp. nov., isolated from a sediment sample from a mangrove forest.</title>
        <authorList>
            <person name="Gupta V."/>
            <person name="Singh P.K."/>
            <person name="Korpole S."/>
            <person name="Tanuku N.R.S."/>
            <person name="Pinnaka A.K."/>
        </authorList>
    </citation>
    <scope>NUCLEOTIDE SEQUENCE [LARGE SCALE GENOMIC DNA]</scope>
    <source>
        <strain evidence="15 16">KCTC 33872</strain>
    </source>
</reference>
<evidence type="ECO:0000256" key="6">
    <source>
        <dbReference type="ARBA" id="ARBA00022741"/>
    </source>
</evidence>
<evidence type="ECO:0000256" key="3">
    <source>
        <dbReference type="ARBA" id="ARBA00022516"/>
    </source>
</evidence>
<comment type="cofactor">
    <cofactor evidence="1">
        <name>Mg(2+)</name>
        <dbReference type="ChEBI" id="CHEBI:18420"/>
    </cofactor>
</comment>
<name>A0A7X2V4W8_9BACI</name>
<comment type="similarity">
    <text evidence="2">Belongs to the diacylglycerol/lipid kinase family.</text>
</comment>
<gene>
    <name evidence="15" type="ORF">GKZ89_12495</name>
</gene>
<keyword evidence="10" id="KW-0443">Lipid metabolism</keyword>
<evidence type="ECO:0000313" key="15">
    <source>
        <dbReference type="EMBL" id="MTH54222.1"/>
    </source>
</evidence>
<dbReference type="GO" id="GO:0005524">
    <property type="term" value="F:ATP binding"/>
    <property type="evidence" value="ECO:0007669"/>
    <property type="project" value="UniProtKB-KW"/>
</dbReference>
<dbReference type="AlphaFoldDB" id="A0A7X2V4W8"/>
<dbReference type="InterPro" id="IPR005218">
    <property type="entry name" value="Diacylglycerol/lipid_kinase"/>
</dbReference>
<keyword evidence="11" id="KW-0594">Phospholipid biosynthesis</keyword>
<evidence type="ECO:0000256" key="8">
    <source>
        <dbReference type="ARBA" id="ARBA00022840"/>
    </source>
</evidence>
<keyword evidence="8" id="KW-0067">ATP-binding</keyword>
<dbReference type="PANTHER" id="PTHR12358">
    <property type="entry name" value="SPHINGOSINE KINASE"/>
    <property type="match status" value="1"/>
</dbReference>
<feature type="compositionally biased region" description="Basic and acidic residues" evidence="13">
    <location>
        <begin position="317"/>
        <end position="328"/>
    </location>
</feature>
<evidence type="ECO:0000256" key="1">
    <source>
        <dbReference type="ARBA" id="ARBA00001946"/>
    </source>
</evidence>
<dbReference type="OrthoDB" id="142078at2"/>
<feature type="compositionally biased region" description="Acidic residues" evidence="13">
    <location>
        <begin position="301"/>
        <end position="313"/>
    </location>
</feature>
<keyword evidence="9" id="KW-0460">Magnesium</keyword>
<dbReference type="InterPro" id="IPR016064">
    <property type="entry name" value="NAD/diacylglycerol_kinase_sf"/>
</dbReference>
<keyword evidence="4" id="KW-0808">Transferase</keyword>
<dbReference type="SMART" id="SM00046">
    <property type="entry name" value="DAGKc"/>
    <property type="match status" value="1"/>
</dbReference>
<protein>
    <submittedName>
        <fullName evidence="15">Diacylglycerol kinase</fullName>
    </submittedName>
</protein>
<keyword evidence="12" id="KW-1208">Phospholipid metabolism</keyword>
<dbReference type="NCBIfam" id="TIGR00147">
    <property type="entry name" value="YegS/Rv2252/BmrU family lipid kinase"/>
    <property type="match status" value="1"/>
</dbReference>
<keyword evidence="16" id="KW-1185">Reference proteome</keyword>
<dbReference type="InterPro" id="IPR017438">
    <property type="entry name" value="ATP-NAD_kinase_N"/>
</dbReference>
<dbReference type="Proteomes" id="UP000434639">
    <property type="component" value="Unassembled WGS sequence"/>
</dbReference>
<evidence type="ECO:0000259" key="14">
    <source>
        <dbReference type="PROSITE" id="PS50146"/>
    </source>
</evidence>
<evidence type="ECO:0000256" key="10">
    <source>
        <dbReference type="ARBA" id="ARBA00023098"/>
    </source>
</evidence>
<evidence type="ECO:0000256" key="4">
    <source>
        <dbReference type="ARBA" id="ARBA00022679"/>
    </source>
</evidence>
<dbReference type="GO" id="GO:0046872">
    <property type="term" value="F:metal ion binding"/>
    <property type="evidence" value="ECO:0007669"/>
    <property type="project" value="UniProtKB-KW"/>
</dbReference>
<dbReference type="Pfam" id="PF00781">
    <property type="entry name" value="DAGK_cat"/>
    <property type="match status" value="1"/>
</dbReference>
<dbReference type="PANTHER" id="PTHR12358:SF106">
    <property type="entry name" value="LIPID KINASE YEGS"/>
    <property type="match status" value="1"/>
</dbReference>
<organism evidence="15 16">
    <name type="scientific">Metabacillus mangrovi</name>
    <dbReference type="NCBI Taxonomy" id="1491830"/>
    <lineage>
        <taxon>Bacteria</taxon>
        <taxon>Bacillati</taxon>
        <taxon>Bacillota</taxon>
        <taxon>Bacilli</taxon>
        <taxon>Bacillales</taxon>
        <taxon>Bacillaceae</taxon>
        <taxon>Metabacillus</taxon>
    </lineage>
</organism>
<evidence type="ECO:0000256" key="7">
    <source>
        <dbReference type="ARBA" id="ARBA00022777"/>
    </source>
</evidence>
<evidence type="ECO:0000256" key="9">
    <source>
        <dbReference type="ARBA" id="ARBA00022842"/>
    </source>
</evidence>
<dbReference type="NCBIfam" id="NF009603">
    <property type="entry name" value="PRK13055.1"/>
    <property type="match status" value="1"/>
</dbReference>
<dbReference type="InterPro" id="IPR001206">
    <property type="entry name" value="Diacylglycerol_kinase_cat_dom"/>
</dbReference>
<comment type="caution">
    <text evidence="15">The sequence shown here is derived from an EMBL/GenBank/DDBJ whole genome shotgun (WGS) entry which is preliminary data.</text>
</comment>